<feature type="region of interest" description="Disordered" evidence="1">
    <location>
        <begin position="118"/>
        <end position="137"/>
    </location>
</feature>
<dbReference type="Pfam" id="PF01370">
    <property type="entry name" value="Epimerase"/>
    <property type="match status" value="1"/>
</dbReference>
<evidence type="ECO:0000313" key="4">
    <source>
        <dbReference type="Proteomes" id="UP000830198"/>
    </source>
</evidence>
<dbReference type="CDD" id="cd05262">
    <property type="entry name" value="SDR_a7"/>
    <property type="match status" value="1"/>
</dbReference>
<dbReference type="RefSeq" id="WP_247810498.1">
    <property type="nucleotide sequence ID" value="NZ_CP095855.1"/>
</dbReference>
<dbReference type="Proteomes" id="UP000830198">
    <property type="component" value="Chromosome"/>
</dbReference>
<dbReference type="Gene3D" id="3.40.50.720">
    <property type="entry name" value="NAD(P)-binding Rossmann-like Domain"/>
    <property type="match status" value="1"/>
</dbReference>
<dbReference type="InterPro" id="IPR036291">
    <property type="entry name" value="NAD(P)-bd_dom_sf"/>
</dbReference>
<dbReference type="SUPFAM" id="SSF51735">
    <property type="entry name" value="NAD(P)-binding Rossmann-fold domains"/>
    <property type="match status" value="1"/>
</dbReference>
<gene>
    <name evidence="3" type="ORF">MYF79_24705</name>
</gene>
<evidence type="ECO:0000259" key="2">
    <source>
        <dbReference type="Pfam" id="PF01370"/>
    </source>
</evidence>
<organism evidence="3 4">
    <name type="scientific">Chitinophaga filiformis</name>
    <name type="common">Myxococcus filiformis</name>
    <name type="synonym">Flexibacter filiformis</name>
    <dbReference type="NCBI Taxonomy" id="104663"/>
    <lineage>
        <taxon>Bacteria</taxon>
        <taxon>Pseudomonadati</taxon>
        <taxon>Bacteroidota</taxon>
        <taxon>Chitinophagia</taxon>
        <taxon>Chitinophagales</taxon>
        <taxon>Chitinophagaceae</taxon>
        <taxon>Chitinophaga</taxon>
    </lineage>
</organism>
<dbReference type="PANTHER" id="PTHR48079:SF6">
    <property type="entry name" value="NAD(P)-BINDING DOMAIN-CONTAINING PROTEIN-RELATED"/>
    <property type="match status" value="1"/>
</dbReference>
<feature type="domain" description="NAD-dependent epimerase/dehydratase" evidence="2">
    <location>
        <begin position="3"/>
        <end position="219"/>
    </location>
</feature>
<dbReference type="InterPro" id="IPR051783">
    <property type="entry name" value="NAD(P)-dependent_oxidoreduct"/>
</dbReference>
<name>A0ABY4HYR6_CHIFI</name>
<proteinExistence type="predicted"/>
<sequence>MRVFVTGATGFVGTAVVQELLAAGHQVLGLARSEEAVAKLTAAGAEVHRGTLEDLDRLREAALAADGIIHTAFIHDFSNMAASAATDQTAITTFIEALAGTGKPLVVTSGIATIGGLEGGRLGTEKDAPNPETPGRHRVRSEEITLAAAARGLRASVVRLPTSVHDKDDHGFVPALINIARKKGVSAYIGEGRNRWPAVHRLDAARVYRLALEKGAAGTRFHAIGDEGIPTRDIAAAIGKQLGLPVVSIPPAEAADHFSWLGHFFAVDCPASGTLTQEWLGWQPVHPGLIEDLSNGSYFGDGK</sequence>
<evidence type="ECO:0000256" key="1">
    <source>
        <dbReference type="SAM" id="MobiDB-lite"/>
    </source>
</evidence>
<evidence type="ECO:0000313" key="3">
    <source>
        <dbReference type="EMBL" id="UPK68159.1"/>
    </source>
</evidence>
<dbReference type="EMBL" id="CP095855">
    <property type="protein sequence ID" value="UPK68159.1"/>
    <property type="molecule type" value="Genomic_DNA"/>
</dbReference>
<keyword evidence="4" id="KW-1185">Reference proteome</keyword>
<protein>
    <submittedName>
        <fullName evidence="3">SDR family oxidoreductase</fullName>
    </submittedName>
</protein>
<dbReference type="PANTHER" id="PTHR48079">
    <property type="entry name" value="PROTEIN YEEZ"/>
    <property type="match status" value="1"/>
</dbReference>
<reference evidence="3 4" key="1">
    <citation type="submission" date="2022-04" db="EMBL/GenBank/DDBJ databases">
        <title>The arsenic-methylating capacity of Chitinophaga filiformis YT5 during chitin decomposition.</title>
        <authorList>
            <person name="Chen G."/>
            <person name="Liang Y."/>
        </authorList>
    </citation>
    <scope>NUCLEOTIDE SEQUENCE [LARGE SCALE GENOMIC DNA]</scope>
    <source>
        <strain evidence="3 4">YT5</strain>
    </source>
</reference>
<accession>A0ABY4HYR6</accession>
<dbReference type="InterPro" id="IPR001509">
    <property type="entry name" value="Epimerase_deHydtase"/>
</dbReference>